<dbReference type="EMBL" id="JALJZU010000020">
    <property type="protein sequence ID" value="MCP2012480.1"/>
    <property type="molecule type" value="Genomic_DNA"/>
</dbReference>
<evidence type="ECO:0000313" key="3">
    <source>
        <dbReference type="Proteomes" id="UP001155901"/>
    </source>
</evidence>
<sequence length="173" mass="19182">MGSSSTRDLAGTFRHAVEDYIYAMTDAGIDVSIDATYRPVKRSYLMHWSWRIVNDGLDASRIPTLAGVDIEWEHPTKAESIKSASDMVAALSIRRLRTRPALRSQHNFGLAIDMAISWNGTVFVKDARGTLVRIDTMPRTGMNRQLIAVAASDGVKKDYGGNKDVPLWSNNGR</sequence>
<dbReference type="AlphaFoldDB" id="A0AA41HB28"/>
<comment type="caution">
    <text evidence="1">The sequence shown here is derived from an EMBL/GenBank/DDBJ whole genome shotgun (WGS) entry which is preliminary data.</text>
</comment>
<dbReference type="EMBL" id="JAHTGR010000028">
    <property type="protein sequence ID" value="MBV6325267.1"/>
    <property type="molecule type" value="Genomic_DNA"/>
</dbReference>
<dbReference type="Proteomes" id="UP001162889">
    <property type="component" value="Unassembled WGS sequence"/>
</dbReference>
<evidence type="ECO:0000313" key="4">
    <source>
        <dbReference type="Proteomes" id="UP001162889"/>
    </source>
</evidence>
<gene>
    <name evidence="1" type="ORF">KVP70_30555</name>
    <name evidence="2" type="ORF">L1274_006244</name>
</gene>
<dbReference type="Proteomes" id="UP001155901">
    <property type="component" value="Unassembled WGS sequence"/>
</dbReference>
<name>A0AA41HB28_9BURK</name>
<protein>
    <recommendedName>
        <fullName evidence="5">Peptidoglycan-binding domain-containing protein</fullName>
    </recommendedName>
</protein>
<dbReference type="RefSeq" id="WP_217946150.1">
    <property type="nucleotide sequence ID" value="NZ_JAHTGR010000028.1"/>
</dbReference>
<organism evidence="1 3">
    <name type="scientific">Duganella violaceipulchra</name>
    <dbReference type="NCBI Taxonomy" id="2849652"/>
    <lineage>
        <taxon>Bacteria</taxon>
        <taxon>Pseudomonadati</taxon>
        <taxon>Pseudomonadota</taxon>
        <taxon>Betaproteobacteria</taxon>
        <taxon>Burkholderiales</taxon>
        <taxon>Oxalobacteraceae</taxon>
        <taxon>Telluria group</taxon>
        <taxon>Duganella</taxon>
    </lineage>
</organism>
<reference evidence="1" key="1">
    <citation type="submission" date="2021-07" db="EMBL/GenBank/DDBJ databases">
        <title>Characterization of violacein-producing bacteria and related species.</title>
        <authorList>
            <person name="Wilson H.S."/>
            <person name="De Leon M.E."/>
        </authorList>
    </citation>
    <scope>NUCLEOTIDE SEQUENCE</scope>
    <source>
        <strain evidence="1">HSC-15S17</strain>
    </source>
</reference>
<reference evidence="2" key="2">
    <citation type="submission" date="2022-03" db="EMBL/GenBank/DDBJ databases">
        <title>Genome Encyclopedia of Bacteria and Archaea VI: Functional Genomics of Type Strains.</title>
        <authorList>
            <person name="Whitman W."/>
        </authorList>
    </citation>
    <scope>NUCLEOTIDE SEQUENCE</scope>
    <source>
        <strain evidence="2">HSC-15S17</strain>
    </source>
</reference>
<proteinExistence type="predicted"/>
<evidence type="ECO:0008006" key="5">
    <source>
        <dbReference type="Google" id="ProtNLM"/>
    </source>
</evidence>
<accession>A0AA41HB28</accession>
<keyword evidence="4" id="KW-1185">Reference proteome</keyword>
<evidence type="ECO:0000313" key="2">
    <source>
        <dbReference type="EMBL" id="MCP2012480.1"/>
    </source>
</evidence>
<evidence type="ECO:0000313" key="1">
    <source>
        <dbReference type="EMBL" id="MBV6325267.1"/>
    </source>
</evidence>